<evidence type="ECO:0000259" key="1">
    <source>
        <dbReference type="PROSITE" id="PS51729"/>
    </source>
</evidence>
<reference evidence="2 3" key="1">
    <citation type="submission" date="2019-02" db="EMBL/GenBank/DDBJ databases">
        <authorList>
            <consortium name="Pathogen Informatics"/>
        </authorList>
    </citation>
    <scope>NUCLEOTIDE SEQUENCE [LARGE SCALE GENOMIC DNA]</scope>
    <source>
        <strain evidence="2 3">3012STDY7078512</strain>
    </source>
</reference>
<dbReference type="Pfam" id="PF14542">
    <property type="entry name" value="Acetyltransf_CG"/>
    <property type="match status" value="1"/>
</dbReference>
<dbReference type="GO" id="GO:0016740">
    <property type="term" value="F:transferase activity"/>
    <property type="evidence" value="ECO:0007669"/>
    <property type="project" value="UniProtKB-KW"/>
</dbReference>
<dbReference type="SUPFAM" id="SSF55729">
    <property type="entry name" value="Acyl-CoA N-acyltransferases (Nat)"/>
    <property type="match status" value="1"/>
</dbReference>
<evidence type="ECO:0000313" key="3">
    <source>
        <dbReference type="Proteomes" id="UP000396835"/>
    </source>
</evidence>
<dbReference type="AlphaFoldDB" id="A0A449I2V5"/>
<name>A0A449I2V5_9BACE</name>
<dbReference type="OrthoDB" id="1120671at2"/>
<dbReference type="Gene3D" id="3.40.630.30">
    <property type="match status" value="1"/>
</dbReference>
<feature type="domain" description="N-acetyltransferase" evidence="1">
    <location>
        <begin position="4"/>
        <end position="89"/>
    </location>
</feature>
<dbReference type="EMBL" id="CAACYH010000004">
    <property type="protein sequence ID" value="VFB13781.1"/>
    <property type="molecule type" value="Genomic_DNA"/>
</dbReference>
<accession>A0A449I2V5</accession>
<evidence type="ECO:0000313" key="2">
    <source>
        <dbReference type="EMBL" id="VFB13781.1"/>
    </source>
</evidence>
<dbReference type="PANTHER" id="PTHR31435:SF9">
    <property type="entry name" value="PROTEIN NATD1"/>
    <property type="match status" value="1"/>
</dbReference>
<dbReference type="PANTHER" id="PTHR31435">
    <property type="entry name" value="PROTEIN NATD1"/>
    <property type="match status" value="1"/>
</dbReference>
<dbReference type="Proteomes" id="UP000396835">
    <property type="component" value="Unassembled WGS sequence"/>
</dbReference>
<dbReference type="InterPro" id="IPR016181">
    <property type="entry name" value="Acyl_CoA_acyltransferase"/>
</dbReference>
<sequence>MEILHNQEQRQFVTETDGATAHVSYKIHSGMLDIKHTIVPKEPEGKGIASALVKETYDYALSNGLRPMATCSYAKSRLAKHPEYTNKNFKEGEERA</sequence>
<dbReference type="RefSeq" id="WP_131752043.1">
    <property type="nucleotide sequence ID" value="NZ_CAACYH010000004.1"/>
</dbReference>
<keyword evidence="2" id="KW-0808">Transferase</keyword>
<dbReference type="InterPro" id="IPR045057">
    <property type="entry name" value="Gcn5-rel_NAT"/>
</dbReference>
<dbReference type="PROSITE" id="PS51729">
    <property type="entry name" value="GNAT_YJDJ"/>
    <property type="match status" value="1"/>
</dbReference>
<gene>
    <name evidence="2" type="ORF">NCTC7812_01309</name>
</gene>
<proteinExistence type="predicted"/>
<dbReference type="InterPro" id="IPR031165">
    <property type="entry name" value="GNAT_YJDJ"/>
</dbReference>
<protein>
    <submittedName>
        <fullName evidence="2">Predicted acetyltransferase</fullName>
    </submittedName>
</protein>
<organism evidence="2 3">
    <name type="scientific">Prevotella heparinolytica</name>
    <dbReference type="NCBI Taxonomy" id="28113"/>
    <lineage>
        <taxon>Bacteria</taxon>
        <taxon>Pseudomonadati</taxon>
        <taxon>Bacteroidota</taxon>
        <taxon>Bacteroidia</taxon>
        <taxon>Bacteroidales</taxon>
        <taxon>Bacteroidaceae</taxon>
        <taxon>Bacteroides</taxon>
    </lineage>
</organism>